<reference evidence="2 3" key="1">
    <citation type="submission" date="2024-10" db="EMBL/GenBank/DDBJ databases">
        <authorList>
            <person name="Deangelis K."/>
            <person name="Huntemann M."/>
            <person name="Clum A."/>
            <person name="Wang J."/>
            <person name="Palaniappan K."/>
            <person name="Ritter S."/>
            <person name="Chen I.-M."/>
            <person name="Stamatis D."/>
            <person name="Reddy T."/>
            <person name="O'Malley R."/>
            <person name="Daum C."/>
            <person name="Ng V."/>
            <person name="Ivanova N."/>
            <person name="Kyrpides N."/>
            <person name="Woyke T."/>
        </authorList>
    </citation>
    <scope>NUCLEOTIDE SEQUENCE [LARGE SCALE GENOMIC DNA]</scope>
    <source>
        <strain evidence="2 3">GAS97</strain>
    </source>
</reference>
<sequence>MKILRTLFVLWLCAVLPLTGLAASGSAGQCPRQSVSHDSGSTISAAMPDCESMAMAAGQNSKSKDSPCKMTVQCQIGCMSIPVSAPAIARSAGAYRPMFFHYTQSLFVREPDGLWKPPRAL</sequence>
<feature type="signal peptide" evidence="1">
    <location>
        <begin position="1"/>
        <end position="22"/>
    </location>
</feature>
<name>A0ABW8MJL2_9BURK</name>
<feature type="chain" id="PRO_5046599204" description="Lipoprotein" evidence="1">
    <location>
        <begin position="23"/>
        <end position="121"/>
    </location>
</feature>
<evidence type="ECO:0008006" key="4">
    <source>
        <dbReference type="Google" id="ProtNLM"/>
    </source>
</evidence>
<reference evidence="2 3" key="2">
    <citation type="submission" date="2024-11" db="EMBL/GenBank/DDBJ databases">
        <title>Using genomics to understand microbial adaptation to soil warming.</title>
        <authorList>
            <person name="Deangelis K.M. PhD."/>
        </authorList>
    </citation>
    <scope>NUCLEOTIDE SEQUENCE [LARGE SCALE GENOMIC DNA]</scope>
    <source>
        <strain evidence="2 3">GAS97</strain>
    </source>
</reference>
<organism evidence="2 3">
    <name type="scientific">Caballeronia udeis</name>
    <dbReference type="NCBI Taxonomy" id="1232866"/>
    <lineage>
        <taxon>Bacteria</taxon>
        <taxon>Pseudomonadati</taxon>
        <taxon>Pseudomonadota</taxon>
        <taxon>Betaproteobacteria</taxon>
        <taxon>Burkholderiales</taxon>
        <taxon>Burkholderiaceae</taxon>
        <taxon>Caballeronia</taxon>
    </lineage>
</organism>
<accession>A0ABW8MJL2</accession>
<dbReference type="Proteomes" id="UP001620514">
    <property type="component" value="Unassembled WGS sequence"/>
</dbReference>
<keyword evidence="3" id="KW-1185">Reference proteome</keyword>
<keyword evidence="1" id="KW-0732">Signal</keyword>
<protein>
    <recommendedName>
        <fullName evidence="4">Lipoprotein</fullName>
    </recommendedName>
</protein>
<gene>
    <name evidence="2" type="ORF">ABH943_002197</name>
</gene>
<proteinExistence type="predicted"/>
<evidence type="ECO:0000313" key="3">
    <source>
        <dbReference type="Proteomes" id="UP001620514"/>
    </source>
</evidence>
<evidence type="ECO:0000256" key="1">
    <source>
        <dbReference type="SAM" id="SignalP"/>
    </source>
</evidence>
<comment type="caution">
    <text evidence="2">The sequence shown here is derived from an EMBL/GenBank/DDBJ whole genome shotgun (WGS) entry which is preliminary data.</text>
</comment>
<evidence type="ECO:0000313" key="2">
    <source>
        <dbReference type="EMBL" id="MFK4442182.1"/>
    </source>
</evidence>
<dbReference type="EMBL" id="JBIYDN010000005">
    <property type="protein sequence ID" value="MFK4442182.1"/>
    <property type="molecule type" value="Genomic_DNA"/>
</dbReference>